<dbReference type="EMBL" id="GBXM01006376">
    <property type="protein sequence ID" value="JAI02202.1"/>
    <property type="molecule type" value="Transcribed_RNA"/>
</dbReference>
<dbReference type="AlphaFoldDB" id="A0A0E9XIC5"/>
<evidence type="ECO:0000313" key="1">
    <source>
        <dbReference type="EMBL" id="JAI02202.1"/>
    </source>
</evidence>
<sequence>MLSNVVYFIYIWALHFS</sequence>
<reference evidence="1" key="2">
    <citation type="journal article" date="2015" name="Fish Shellfish Immunol.">
        <title>Early steps in the European eel (Anguilla anguilla)-Vibrio vulnificus interaction in the gills: Role of the RtxA13 toxin.</title>
        <authorList>
            <person name="Callol A."/>
            <person name="Pajuelo D."/>
            <person name="Ebbesson L."/>
            <person name="Teles M."/>
            <person name="MacKenzie S."/>
            <person name="Amaro C."/>
        </authorList>
    </citation>
    <scope>NUCLEOTIDE SEQUENCE</scope>
</reference>
<protein>
    <submittedName>
        <fullName evidence="1">Uncharacterized protein</fullName>
    </submittedName>
</protein>
<proteinExistence type="predicted"/>
<reference evidence="1" key="1">
    <citation type="submission" date="2014-11" db="EMBL/GenBank/DDBJ databases">
        <authorList>
            <person name="Amaro Gonzalez C."/>
        </authorList>
    </citation>
    <scope>NUCLEOTIDE SEQUENCE</scope>
</reference>
<name>A0A0E9XIC5_ANGAN</name>
<organism evidence="1">
    <name type="scientific">Anguilla anguilla</name>
    <name type="common">European freshwater eel</name>
    <name type="synonym">Muraena anguilla</name>
    <dbReference type="NCBI Taxonomy" id="7936"/>
    <lineage>
        <taxon>Eukaryota</taxon>
        <taxon>Metazoa</taxon>
        <taxon>Chordata</taxon>
        <taxon>Craniata</taxon>
        <taxon>Vertebrata</taxon>
        <taxon>Euteleostomi</taxon>
        <taxon>Actinopterygii</taxon>
        <taxon>Neopterygii</taxon>
        <taxon>Teleostei</taxon>
        <taxon>Anguilliformes</taxon>
        <taxon>Anguillidae</taxon>
        <taxon>Anguilla</taxon>
    </lineage>
</organism>
<accession>A0A0E9XIC5</accession>